<evidence type="ECO:0000256" key="2">
    <source>
        <dbReference type="ARBA" id="ARBA00006868"/>
    </source>
</evidence>
<dbReference type="InterPro" id="IPR045886">
    <property type="entry name" value="ThiF/MoeB/HesA"/>
</dbReference>
<dbReference type="GO" id="GO:0045116">
    <property type="term" value="P:protein neddylation"/>
    <property type="evidence" value="ECO:0007669"/>
    <property type="project" value="UniProtKB-UniRule"/>
</dbReference>
<comment type="function">
    <text evidence="4">Regulatory subunit of the dimeric UBA3-ULA1 E1 enzyme.</text>
</comment>
<dbReference type="EMBL" id="CAJVPS010000100">
    <property type="protein sequence ID" value="CAG8451854.1"/>
    <property type="molecule type" value="Genomic_DNA"/>
</dbReference>
<dbReference type="Gene3D" id="3.40.50.720">
    <property type="entry name" value="NAD(P)-binding Rossmann-like Domain"/>
    <property type="match status" value="2"/>
</dbReference>
<organism evidence="6 7">
    <name type="scientific">Ambispora leptoticha</name>
    <dbReference type="NCBI Taxonomy" id="144679"/>
    <lineage>
        <taxon>Eukaryota</taxon>
        <taxon>Fungi</taxon>
        <taxon>Fungi incertae sedis</taxon>
        <taxon>Mucoromycota</taxon>
        <taxon>Glomeromycotina</taxon>
        <taxon>Glomeromycetes</taxon>
        <taxon>Archaeosporales</taxon>
        <taxon>Ambisporaceae</taxon>
        <taxon>Ambispora</taxon>
    </lineage>
</organism>
<evidence type="ECO:0000313" key="6">
    <source>
        <dbReference type="EMBL" id="CAG8451854.1"/>
    </source>
</evidence>
<evidence type="ECO:0000259" key="5">
    <source>
        <dbReference type="Pfam" id="PF00899"/>
    </source>
</evidence>
<sequence length="538" mass="60718">MDKTQKYDRQLRLWQASGQTALESSKVCLVNGTATGCETLKNLILPGMVLAEKQSIFVDNNNKINIIKSNLYLGIGSFTILDGKTVEASDIGNNFFLDAESIDAPRAERVAILLQELNDDVKVITTDLHEKPLLKLSEILWNAKIPLIVVRTVGFVGYIRVVLPEHTGNVYFNTNVVETHPENISDLRLDTPFPALLEYAKTFDFEKIDSLEHNHIPFVVILLKYLEQWRNEHGNKLPSTSAEKNAFKQAIISGKRVPDEENFDEALAGAWKACSVTKIPSEVERIYNDAACSNISFESSSFWIIARAIHDFVENEGHGLLPLAGSLPDMKADTQSYVALQTIYRQKAKEDIASVRAHVHKILSSIGRPIDFISNQEIESFCKHAAFIKVIRYRSLQEEYITSPKKSEIARWIRDPNDNIVHYLLIRAIDQFYERYQRYPDAATLDEEDGGNESEFINFKSIVTRLFNDYGIKEIPSHVDDFIHETCRAGGSEIPNIASLLGGLVSQEVIKIVTRQYIPIDNTTIFEGIKSTSTTYSL</sequence>
<keyword evidence="3 4" id="KW-0833">Ubl conjugation pathway</keyword>
<dbReference type="GO" id="GO:0005737">
    <property type="term" value="C:cytoplasm"/>
    <property type="evidence" value="ECO:0007669"/>
    <property type="project" value="TreeGrafter"/>
</dbReference>
<dbReference type="SUPFAM" id="SSF69572">
    <property type="entry name" value="Activating enzymes of the ubiquitin-like proteins"/>
    <property type="match status" value="1"/>
</dbReference>
<comment type="similarity">
    <text evidence="2 4">Belongs to the ubiquitin-activating E1 family. ULA1 subfamily.</text>
</comment>
<dbReference type="PANTHER" id="PTHR10953:SF29">
    <property type="entry name" value="NEDD8-ACTIVATING ENZYME E1 REGULATORY SUBUNIT"/>
    <property type="match status" value="1"/>
</dbReference>
<comment type="pathway">
    <text evidence="1 4">Protein modification; protein neddylation.</text>
</comment>
<dbReference type="PANTHER" id="PTHR10953">
    <property type="entry name" value="UBIQUITIN-ACTIVATING ENZYME E1"/>
    <property type="match status" value="1"/>
</dbReference>
<accession>A0A9N8VIS3</accession>
<dbReference type="Pfam" id="PF00899">
    <property type="entry name" value="ThiF"/>
    <property type="match status" value="1"/>
</dbReference>
<comment type="caution">
    <text evidence="6">The sequence shown here is derived from an EMBL/GenBank/DDBJ whole genome shotgun (WGS) entry which is preliminary data.</text>
</comment>
<evidence type="ECO:0000313" key="7">
    <source>
        <dbReference type="Proteomes" id="UP000789508"/>
    </source>
</evidence>
<dbReference type="AlphaFoldDB" id="A0A9N8VIS3"/>
<dbReference type="PIRSF" id="PIRSF039099">
    <property type="entry name" value="APP-BP1"/>
    <property type="match status" value="1"/>
</dbReference>
<dbReference type="CDD" id="cd01493">
    <property type="entry name" value="APPBP1_RUB"/>
    <property type="match status" value="1"/>
</dbReference>
<feature type="domain" description="THIF-type NAD/FAD binding fold" evidence="5">
    <location>
        <begin position="7"/>
        <end position="126"/>
    </location>
</feature>
<evidence type="ECO:0000256" key="4">
    <source>
        <dbReference type="PIRNR" id="PIRNR039099"/>
    </source>
</evidence>
<gene>
    <name evidence="6" type="ORF">ALEPTO_LOCUS1056</name>
</gene>
<keyword evidence="7" id="KW-1185">Reference proteome</keyword>
<protein>
    <recommendedName>
        <fullName evidence="4">NEDD8-activating enzyme E1 regulatory subunit</fullName>
    </recommendedName>
</protein>
<dbReference type="InterPro" id="IPR030667">
    <property type="entry name" value="APP-BP1"/>
</dbReference>
<dbReference type="Proteomes" id="UP000789508">
    <property type="component" value="Unassembled WGS sequence"/>
</dbReference>
<evidence type="ECO:0000256" key="1">
    <source>
        <dbReference type="ARBA" id="ARBA00005032"/>
    </source>
</evidence>
<dbReference type="InterPro" id="IPR000594">
    <property type="entry name" value="ThiF_NAD_FAD-bd"/>
</dbReference>
<reference evidence="6" key="1">
    <citation type="submission" date="2021-06" db="EMBL/GenBank/DDBJ databases">
        <authorList>
            <person name="Kallberg Y."/>
            <person name="Tangrot J."/>
            <person name="Rosling A."/>
        </authorList>
    </citation>
    <scope>NUCLEOTIDE SEQUENCE</scope>
    <source>
        <strain evidence="6">FL130A</strain>
    </source>
</reference>
<evidence type="ECO:0000256" key="3">
    <source>
        <dbReference type="ARBA" id="ARBA00022786"/>
    </source>
</evidence>
<dbReference type="InterPro" id="IPR035985">
    <property type="entry name" value="Ubiquitin-activating_enz"/>
</dbReference>
<name>A0A9N8VIS3_9GLOM</name>
<dbReference type="OrthoDB" id="1708823at2759"/>
<proteinExistence type="inferred from homology"/>
<dbReference type="GO" id="GO:0019781">
    <property type="term" value="F:NEDD8 activating enzyme activity"/>
    <property type="evidence" value="ECO:0007669"/>
    <property type="project" value="UniProtKB-UniRule"/>
</dbReference>